<dbReference type="EMBL" id="AKCU01000305">
    <property type="protein sequence ID" value="EKV14435.1"/>
    <property type="molecule type" value="Genomic_DNA"/>
</dbReference>
<evidence type="ECO:0000313" key="1">
    <source>
        <dbReference type="EMBL" id="EKV14435.1"/>
    </source>
</evidence>
<dbReference type="VEuPathDB" id="FungiDB:PDIP_43650"/>
<protein>
    <submittedName>
        <fullName evidence="1">Uncharacterized protein</fullName>
    </submittedName>
</protein>
<name>K9FXL1_PEND1</name>
<dbReference type="KEGG" id="pdp:PDIP_43650"/>
<organism evidence="1 2">
    <name type="scientific">Penicillium digitatum (strain Pd1 / CECT 20795)</name>
    <name type="common">Green mold</name>
    <dbReference type="NCBI Taxonomy" id="1170230"/>
    <lineage>
        <taxon>Eukaryota</taxon>
        <taxon>Fungi</taxon>
        <taxon>Dikarya</taxon>
        <taxon>Ascomycota</taxon>
        <taxon>Pezizomycotina</taxon>
        <taxon>Eurotiomycetes</taxon>
        <taxon>Eurotiomycetidae</taxon>
        <taxon>Eurotiales</taxon>
        <taxon>Aspergillaceae</taxon>
        <taxon>Penicillium</taxon>
    </lineage>
</organism>
<sequence>MSFLCIFPTFYPSFLLRGVIYSTDFDDPNWSTTPVKPRFSGLKANNIVGTAQAHLFRANCQGGSTPIIGPGFRTMTELDACNP</sequence>
<comment type="caution">
    <text evidence="1">The sequence shown here is derived from an EMBL/GenBank/DDBJ whole genome shotgun (WGS) entry which is preliminary data.</text>
</comment>
<dbReference type="HOGENOM" id="CLU_2543281_0_0_1"/>
<accession>K9FXL1</accession>
<gene>
    <name evidence="1" type="ORF">PDIP_43650</name>
</gene>
<dbReference type="OrthoDB" id="10589840at2759"/>
<dbReference type="Proteomes" id="UP000009886">
    <property type="component" value="Unassembled WGS sequence"/>
</dbReference>
<dbReference type="AlphaFoldDB" id="K9FXL1"/>
<evidence type="ECO:0000313" key="2">
    <source>
        <dbReference type="Proteomes" id="UP000009886"/>
    </source>
</evidence>
<proteinExistence type="predicted"/>
<reference evidence="2" key="1">
    <citation type="journal article" date="2012" name="BMC Genomics">
        <title>Genome sequence of the necrotrophic fungus Penicillium digitatum, the main postharvest pathogen of citrus.</title>
        <authorList>
            <person name="Marcet-Houben M."/>
            <person name="Ballester A.-R."/>
            <person name="de la Fuente B."/>
            <person name="Harries E."/>
            <person name="Marcos J.F."/>
            <person name="Gonzalez-Candelas L."/>
            <person name="Gabaldon T."/>
        </authorList>
    </citation>
    <scope>NUCLEOTIDE SEQUENCE [LARGE SCALE GENOMIC DNA]</scope>
    <source>
        <strain evidence="2">Pd1 / CECT 20795</strain>
    </source>
</reference>